<evidence type="ECO:0000256" key="2">
    <source>
        <dbReference type="ARBA" id="ARBA00023002"/>
    </source>
</evidence>
<feature type="region of interest" description="Disordered" evidence="5">
    <location>
        <begin position="1"/>
        <end position="31"/>
    </location>
</feature>
<dbReference type="SUPFAM" id="SSF53720">
    <property type="entry name" value="ALDH-like"/>
    <property type="match status" value="1"/>
</dbReference>
<dbReference type="InterPro" id="IPR016161">
    <property type="entry name" value="Ald_DH/histidinol_DH"/>
</dbReference>
<accession>A0A6J5JM16</accession>
<dbReference type="EMBL" id="CABWIL020000034">
    <property type="protein sequence ID" value="CAB3972689.1"/>
    <property type="molecule type" value="Genomic_DNA"/>
</dbReference>
<gene>
    <name evidence="7" type="ORF">BLA3211_07101</name>
</gene>
<evidence type="ECO:0000259" key="6">
    <source>
        <dbReference type="Pfam" id="PF00171"/>
    </source>
</evidence>
<dbReference type="InterPro" id="IPR015590">
    <property type="entry name" value="Aldehyde_DH_dom"/>
</dbReference>
<dbReference type="FunFam" id="3.40.309.10:FF:000009">
    <property type="entry name" value="Aldehyde dehydrogenase A"/>
    <property type="match status" value="1"/>
</dbReference>
<organism evidence="7 8">
    <name type="scientific">Burkholderia aenigmatica</name>
    <dbReference type="NCBI Taxonomy" id="2015348"/>
    <lineage>
        <taxon>Bacteria</taxon>
        <taxon>Pseudomonadati</taxon>
        <taxon>Pseudomonadota</taxon>
        <taxon>Betaproteobacteria</taxon>
        <taxon>Burkholderiales</taxon>
        <taxon>Burkholderiaceae</taxon>
        <taxon>Burkholderia</taxon>
        <taxon>Burkholderia cepacia complex</taxon>
    </lineage>
</organism>
<name>A0A6J5JM16_9BURK</name>
<dbReference type="Proteomes" id="UP000494301">
    <property type="component" value="Unassembled WGS sequence"/>
</dbReference>
<dbReference type="GO" id="GO:0016620">
    <property type="term" value="F:oxidoreductase activity, acting on the aldehyde or oxo group of donors, NAD or NADP as acceptor"/>
    <property type="evidence" value="ECO:0007669"/>
    <property type="project" value="InterPro"/>
</dbReference>
<dbReference type="RefSeq" id="WP_175223242.1">
    <property type="nucleotide sequence ID" value="NZ_CABWIL020000034.1"/>
</dbReference>
<dbReference type="FunFam" id="3.40.605.10:FF:000007">
    <property type="entry name" value="NAD/NADP-dependent betaine aldehyde dehydrogenase"/>
    <property type="match status" value="1"/>
</dbReference>
<dbReference type="InterPro" id="IPR044086">
    <property type="entry name" value="LUC3-like"/>
</dbReference>
<sequence length="478" mass="51183">MENNSNDSVPDFKLSIAGKDHGGSRQNAVFNPANGKKLANVPLASVDDLNAAVKAARDALPAWRNTSYAERQRIVASLGELVAAHRDELVSWLVAEQGKPRVAAEWEIDGAAHWFYGIAKLTLPDEELDMGDGQTAILRHVPIGVVGAIVPWNFPILLAVWKIAPALLAGNTMVLKPSPHTPLTTLLLGKLAQRILPPGVLNVIVTPDDVAQAMSEHPDIGMIAFTGSTETGKKVQRSAAGTLKRTGLELGGNDAAIVLPNVDIGTAVPALFWAAFQNSGQFCVATKRLYVHEQIYDAFLDAFVAYAKTVKVGDGSDPATHLGPLQNALQYRKVRDLIADTKSAGHRFALGGEVDDSDGFFIPVTIVDNPPDDSRCVQEEAFGPVLPLLKYRDVDEVVARANATHYGLGASVWGADVERAQEIARRLEVGVVWINQIHILGPQVPMGGVKQSGLGVENGVAGLAHYCNTQTTLLRRPG</sequence>
<evidence type="ECO:0000313" key="8">
    <source>
        <dbReference type="Proteomes" id="UP000494301"/>
    </source>
</evidence>
<evidence type="ECO:0000256" key="1">
    <source>
        <dbReference type="ARBA" id="ARBA00009986"/>
    </source>
</evidence>
<dbReference type="InterPro" id="IPR016163">
    <property type="entry name" value="Ald_DH_C"/>
</dbReference>
<evidence type="ECO:0000256" key="5">
    <source>
        <dbReference type="SAM" id="MobiDB-lite"/>
    </source>
</evidence>
<protein>
    <submittedName>
        <fullName evidence="7">Betaine-aldehyde dehydrogenase</fullName>
    </submittedName>
</protein>
<evidence type="ECO:0000256" key="4">
    <source>
        <dbReference type="RuleBase" id="RU003345"/>
    </source>
</evidence>
<dbReference type="InterPro" id="IPR029510">
    <property type="entry name" value="Ald_DH_CS_GLU"/>
</dbReference>
<feature type="domain" description="Aldehyde dehydrogenase" evidence="6">
    <location>
        <begin position="25"/>
        <end position="471"/>
    </location>
</feature>
<dbReference type="Gene3D" id="3.40.605.10">
    <property type="entry name" value="Aldehyde Dehydrogenase, Chain A, domain 1"/>
    <property type="match status" value="1"/>
</dbReference>
<proteinExistence type="inferred from homology"/>
<dbReference type="Pfam" id="PF00171">
    <property type="entry name" value="Aldedh"/>
    <property type="match status" value="1"/>
</dbReference>
<dbReference type="InterPro" id="IPR016162">
    <property type="entry name" value="Ald_DH_N"/>
</dbReference>
<keyword evidence="2 4" id="KW-0560">Oxidoreductase</keyword>
<dbReference type="CDD" id="cd07106">
    <property type="entry name" value="ALDH_AldA-AAD23400"/>
    <property type="match status" value="1"/>
</dbReference>
<feature type="active site" evidence="3">
    <location>
        <position position="249"/>
    </location>
</feature>
<dbReference type="PANTHER" id="PTHR11699">
    <property type="entry name" value="ALDEHYDE DEHYDROGENASE-RELATED"/>
    <property type="match status" value="1"/>
</dbReference>
<dbReference type="PROSITE" id="PS00687">
    <property type="entry name" value="ALDEHYDE_DEHYDR_GLU"/>
    <property type="match status" value="1"/>
</dbReference>
<evidence type="ECO:0000313" key="7">
    <source>
        <dbReference type="EMBL" id="CAB3972689.1"/>
    </source>
</evidence>
<dbReference type="AlphaFoldDB" id="A0A6J5JM16"/>
<evidence type="ECO:0000256" key="3">
    <source>
        <dbReference type="PROSITE-ProRule" id="PRU10007"/>
    </source>
</evidence>
<dbReference type="PROSITE" id="PS00070">
    <property type="entry name" value="ALDEHYDE_DEHYDR_CYS"/>
    <property type="match status" value="1"/>
</dbReference>
<dbReference type="InterPro" id="IPR016160">
    <property type="entry name" value="Ald_DH_CS_CYS"/>
</dbReference>
<reference evidence="7 8" key="1">
    <citation type="submission" date="2020-04" db="EMBL/GenBank/DDBJ databases">
        <authorList>
            <person name="Depoorter E."/>
        </authorList>
    </citation>
    <scope>NUCLEOTIDE SEQUENCE [LARGE SCALE GENOMIC DNA]</scope>
    <source>
        <strain evidence="7 8">BCC0217</strain>
    </source>
</reference>
<comment type="similarity">
    <text evidence="1 4">Belongs to the aldehyde dehydrogenase family.</text>
</comment>
<dbReference type="Gene3D" id="3.40.309.10">
    <property type="entry name" value="Aldehyde Dehydrogenase, Chain A, domain 2"/>
    <property type="match status" value="1"/>
</dbReference>